<dbReference type="RefSeq" id="WP_157757521.1">
    <property type="nucleotide sequence ID" value="NZ_CP022203.1"/>
</dbReference>
<evidence type="ECO:0000313" key="2">
    <source>
        <dbReference type="Proteomes" id="UP000217343"/>
    </source>
</evidence>
<name>A0A250JXX1_9BACT</name>
<organism evidence="1 2">
    <name type="scientific">Corallococcus macrosporus DSM 14697</name>
    <dbReference type="NCBI Taxonomy" id="1189310"/>
    <lineage>
        <taxon>Bacteria</taxon>
        <taxon>Pseudomonadati</taxon>
        <taxon>Myxococcota</taxon>
        <taxon>Myxococcia</taxon>
        <taxon>Myxococcales</taxon>
        <taxon>Cystobacterineae</taxon>
        <taxon>Myxococcaceae</taxon>
        <taxon>Corallococcus</taxon>
    </lineage>
</organism>
<reference evidence="1 2" key="1">
    <citation type="submission" date="2017-06" db="EMBL/GenBank/DDBJ databases">
        <title>Sequencing and comparative analysis of myxobacterial genomes.</title>
        <authorList>
            <person name="Rupp O."/>
            <person name="Goesmann A."/>
            <person name="Sogaard-Andersen L."/>
        </authorList>
    </citation>
    <scope>NUCLEOTIDE SEQUENCE [LARGE SCALE GENOMIC DNA]</scope>
    <source>
        <strain evidence="1 2">DSM 14697</strain>
    </source>
</reference>
<dbReference type="EMBL" id="CP022203">
    <property type="protein sequence ID" value="ATB48347.1"/>
    <property type="molecule type" value="Genomic_DNA"/>
</dbReference>
<sequence length="423" mass="46528">MTMTQGAAPENAAIPTASRVDRVKHLLARSDVSRSEVFDLVHSLSDDELLPFGLRAYRLNLVSLFGRDWPRERIAQAARAAAISKILGGWEYHQHYLPRLTSAPDAPQVNGAHLEQVRALLERGRGVVGVSFHFGHMRYLPSEFAHAGIATHLPLASDSYNDYWTARASNPGAALWKHFEFVDVEARAGAISLAKALARGELVFSTIDGNTGNDGTRGDARRSKVALLGSECRVKNGLFVMAARFGSPVIPMVAHNLDGQRACRLGPVLDPGGPLRGADAERFVEEAVQSAYTFLGEALNAYADEWCGGDLFHQWRLPAPSVTHPANEIEQRLREHLGTGGRVVMDTRRIVELPGENDIVWTDAMTGRCYKFPLAIMDLAARLADEGRGVDLQWLDQHPSDVRSRMWSLICQLASRDAVRCHG</sequence>
<proteinExistence type="predicted"/>
<gene>
    <name evidence="1" type="ORF">MYMAC_003973</name>
</gene>
<dbReference type="KEGG" id="mmas:MYMAC_003973"/>
<evidence type="ECO:0000313" key="1">
    <source>
        <dbReference type="EMBL" id="ATB48347.1"/>
    </source>
</evidence>
<dbReference type="OrthoDB" id="5959650at2"/>
<accession>A0A250JXX1</accession>
<dbReference type="Proteomes" id="UP000217343">
    <property type="component" value="Chromosome"/>
</dbReference>
<dbReference type="AlphaFoldDB" id="A0A250JXX1"/>
<keyword evidence="2" id="KW-1185">Reference proteome</keyword>
<protein>
    <submittedName>
        <fullName evidence="1">Uncharacterized protein</fullName>
    </submittedName>
</protein>